<dbReference type="STRING" id="1218598.LEP1GSC060_2368"/>
<dbReference type="Gene3D" id="3.30.2350.20">
    <property type="entry name" value="TruD, catalytic domain"/>
    <property type="match status" value="2"/>
</dbReference>
<dbReference type="PANTHER" id="PTHR13326:SF21">
    <property type="entry name" value="PSEUDOURIDYLATE SYNTHASE PUS7L"/>
    <property type="match status" value="1"/>
</dbReference>
<dbReference type="InterPro" id="IPR020103">
    <property type="entry name" value="PsdUridine_synth_cat_dom_sf"/>
</dbReference>
<comment type="similarity">
    <text evidence="1 4">Belongs to the pseudouridine synthase TruD family.</text>
</comment>
<proteinExistence type="inferred from homology"/>
<gene>
    <name evidence="4 6" type="primary">truD</name>
    <name evidence="6" type="ORF">LEP1GSC060_2368</name>
</gene>
<dbReference type="SUPFAM" id="SSF55120">
    <property type="entry name" value="Pseudouridine synthase"/>
    <property type="match status" value="1"/>
</dbReference>
<dbReference type="GO" id="GO:0031119">
    <property type="term" value="P:tRNA pseudouridine synthesis"/>
    <property type="evidence" value="ECO:0007669"/>
    <property type="project" value="UniProtKB-UniRule"/>
</dbReference>
<dbReference type="HAMAP" id="MF_01082">
    <property type="entry name" value="TruD"/>
    <property type="match status" value="1"/>
</dbReference>
<dbReference type="GO" id="GO:0160150">
    <property type="term" value="F:tRNA pseudouridine(13) synthase activity"/>
    <property type="evidence" value="ECO:0007669"/>
    <property type="project" value="UniProtKB-EC"/>
</dbReference>
<dbReference type="InterPro" id="IPR001656">
    <property type="entry name" value="PsdUridine_synth_TruD"/>
</dbReference>
<dbReference type="InterPro" id="IPR011760">
    <property type="entry name" value="PsdUridine_synth_TruD_insert"/>
</dbReference>
<dbReference type="InterPro" id="IPR042214">
    <property type="entry name" value="TruD_catalytic"/>
</dbReference>
<accession>N1WQH1</accession>
<comment type="caution">
    <text evidence="6">The sequence shown here is derived from an EMBL/GenBank/DDBJ whole genome shotgun (WGS) entry which is preliminary data.</text>
</comment>
<feature type="active site" description="Nucleophile" evidence="4">
    <location>
        <position position="151"/>
    </location>
</feature>
<sequence length="483" mass="55583">MGLDSPKLSLTNSRSARCKVLTPIHETSISTRNVGTPANIRSVVKRGNSKYPMGRKTRFVDKVMDCLCGEFPHFGTVSEHPYSGFLVYDLKQNPEDFQVEEILHPNFIQSTGKWTVFRLQKSGWNTLDALLRISKESKVSLPEIGYAGKKDRHATTFQYISCQKPLKIPNELVNVLQLEKVGLSEKSLSPEANAGNRFILILRNLLEKEIESIRNNFEKILQNGFINYYDSQRFSRYHPEFRLPIFPYLKGDAETCLKLLLTDPYPGEKKQARDRKKNFQTAWGNWSQCEKWSATKLESRIFSDLKREKNPTQKTYSDLILRFPEEELLMLISSMQSLIWNQFVSELLTSEGCSGVWIKTKTGPLFFPGESSVEFFSFSRNLTVPGNPGIHKLEYSKKEINILTEVLAYNGLGESVFDHSPFARIKMNSFERKIKVLPENFQMMDFEEDDRHPGKKKVRISFQLPSGVYATMLVKRLMLRASL</sequence>
<evidence type="ECO:0000256" key="1">
    <source>
        <dbReference type="ARBA" id="ARBA00007953"/>
    </source>
</evidence>
<feature type="domain" description="TRUD" evidence="5">
    <location>
        <begin position="224"/>
        <end position="437"/>
    </location>
</feature>
<comment type="function">
    <text evidence="4">Responsible for synthesis of pseudouridine from uracil-13 in transfer RNAs.</text>
</comment>
<dbReference type="Proteomes" id="UP000012313">
    <property type="component" value="Unassembled WGS sequence"/>
</dbReference>
<evidence type="ECO:0000313" key="7">
    <source>
        <dbReference type="Proteomes" id="UP000012313"/>
    </source>
</evidence>
<organism evidence="6 7">
    <name type="scientific">Leptospira weilii serovar Ranarum str. ICFT</name>
    <dbReference type="NCBI Taxonomy" id="1218598"/>
    <lineage>
        <taxon>Bacteria</taxon>
        <taxon>Pseudomonadati</taxon>
        <taxon>Spirochaetota</taxon>
        <taxon>Spirochaetia</taxon>
        <taxon>Leptospirales</taxon>
        <taxon>Leptospiraceae</taxon>
        <taxon>Leptospira</taxon>
    </lineage>
</organism>
<keyword evidence="7" id="KW-1185">Reference proteome</keyword>
<evidence type="ECO:0000313" key="6">
    <source>
        <dbReference type="EMBL" id="EMY79482.1"/>
    </source>
</evidence>
<evidence type="ECO:0000259" key="5">
    <source>
        <dbReference type="PROSITE" id="PS50984"/>
    </source>
</evidence>
<name>N1WQH1_9LEPT</name>
<protein>
    <recommendedName>
        <fullName evidence="4">tRNA pseudouridine synthase D</fullName>
        <ecNumber evidence="4">5.4.99.27</ecNumber>
    </recommendedName>
    <alternativeName>
        <fullName evidence="4">tRNA pseudouridine(13) synthase</fullName>
    </alternativeName>
    <alternativeName>
        <fullName evidence="4">tRNA pseudouridylate synthase D</fullName>
    </alternativeName>
    <alternativeName>
        <fullName evidence="4">tRNA-uridine isomerase D</fullName>
    </alternativeName>
</protein>
<evidence type="ECO:0000256" key="3">
    <source>
        <dbReference type="ARBA" id="ARBA00023235"/>
    </source>
</evidence>
<dbReference type="EMBL" id="AOHC02000012">
    <property type="protein sequence ID" value="EMY79482.1"/>
    <property type="molecule type" value="Genomic_DNA"/>
</dbReference>
<keyword evidence="2 4" id="KW-0819">tRNA processing</keyword>
<dbReference type="InterPro" id="IPR020119">
    <property type="entry name" value="PsdUridine_synth_TruD_CS"/>
</dbReference>
<dbReference type="Pfam" id="PF01142">
    <property type="entry name" value="TruD"/>
    <property type="match status" value="1"/>
</dbReference>
<dbReference type="GO" id="GO:0003723">
    <property type="term" value="F:RNA binding"/>
    <property type="evidence" value="ECO:0007669"/>
    <property type="project" value="InterPro"/>
</dbReference>
<evidence type="ECO:0000256" key="2">
    <source>
        <dbReference type="ARBA" id="ARBA00022694"/>
    </source>
</evidence>
<dbReference type="EC" id="5.4.99.27" evidence="4"/>
<keyword evidence="3 4" id="KW-0413">Isomerase</keyword>
<dbReference type="PROSITE" id="PS50984">
    <property type="entry name" value="TRUD"/>
    <property type="match status" value="1"/>
</dbReference>
<dbReference type="PROSITE" id="PS01268">
    <property type="entry name" value="UPF0024"/>
    <property type="match status" value="1"/>
</dbReference>
<dbReference type="AlphaFoldDB" id="N1WQH1"/>
<reference evidence="6" key="1">
    <citation type="submission" date="2013-03" db="EMBL/GenBank/DDBJ databases">
        <authorList>
            <person name="Harkins D.M."/>
            <person name="Durkin A.S."/>
            <person name="Brinkac L.M."/>
            <person name="Haft D.H."/>
            <person name="Selengut J.D."/>
            <person name="Sanka R."/>
            <person name="DePew J."/>
            <person name="Purushe J."/>
            <person name="Hartskeerl R.A."/>
            <person name="Ahmed A."/>
            <person name="van der Linden H."/>
            <person name="Goris M.G.A."/>
            <person name="Vinetz J.M."/>
            <person name="Sutton G.G."/>
            <person name="Nierman W.C."/>
            <person name="Fouts D.E."/>
        </authorList>
    </citation>
    <scope>NUCLEOTIDE SEQUENCE [LARGE SCALE GENOMIC DNA]</scope>
    <source>
        <strain evidence="6">ICFT</strain>
    </source>
</reference>
<evidence type="ECO:0000256" key="4">
    <source>
        <dbReference type="HAMAP-Rule" id="MF_01082"/>
    </source>
</evidence>
<dbReference type="PANTHER" id="PTHR13326">
    <property type="entry name" value="TRNA PSEUDOURIDINE SYNTHASE D"/>
    <property type="match status" value="1"/>
</dbReference>
<comment type="catalytic activity">
    <reaction evidence="4">
        <text>uridine(13) in tRNA = pseudouridine(13) in tRNA</text>
        <dbReference type="Rhea" id="RHEA:42540"/>
        <dbReference type="Rhea" id="RHEA-COMP:10105"/>
        <dbReference type="Rhea" id="RHEA-COMP:10106"/>
        <dbReference type="ChEBI" id="CHEBI:65314"/>
        <dbReference type="ChEBI" id="CHEBI:65315"/>
        <dbReference type="EC" id="5.4.99.27"/>
    </reaction>
</comment>